<dbReference type="NCBIfam" id="TIGR00188">
    <property type="entry name" value="rnpA"/>
    <property type="match status" value="1"/>
</dbReference>
<evidence type="ECO:0000256" key="5">
    <source>
        <dbReference type="ARBA" id="ARBA00022884"/>
    </source>
</evidence>
<dbReference type="Pfam" id="PF00825">
    <property type="entry name" value="Ribonuclease_P"/>
    <property type="match status" value="1"/>
</dbReference>
<comment type="subunit">
    <text evidence="6">Consists of a catalytic RNA component (M1 or rnpB) and a protein subunit.</text>
</comment>
<organism evidence="8 9">
    <name type="scientific">Georgenia subflava</name>
    <dbReference type="NCBI Taxonomy" id="1622177"/>
    <lineage>
        <taxon>Bacteria</taxon>
        <taxon>Bacillati</taxon>
        <taxon>Actinomycetota</taxon>
        <taxon>Actinomycetes</taxon>
        <taxon>Micrococcales</taxon>
        <taxon>Bogoriellaceae</taxon>
        <taxon>Georgenia</taxon>
    </lineage>
</organism>
<dbReference type="InterPro" id="IPR000100">
    <property type="entry name" value="RNase_P"/>
</dbReference>
<evidence type="ECO:0000256" key="6">
    <source>
        <dbReference type="HAMAP-Rule" id="MF_00227"/>
    </source>
</evidence>
<evidence type="ECO:0000256" key="3">
    <source>
        <dbReference type="ARBA" id="ARBA00022759"/>
    </source>
</evidence>
<dbReference type="PANTHER" id="PTHR33992:SF1">
    <property type="entry name" value="RIBONUCLEASE P PROTEIN COMPONENT"/>
    <property type="match status" value="1"/>
</dbReference>
<evidence type="ECO:0000256" key="1">
    <source>
        <dbReference type="ARBA" id="ARBA00022694"/>
    </source>
</evidence>
<proteinExistence type="inferred from homology"/>
<protein>
    <recommendedName>
        <fullName evidence="6 7">Ribonuclease P protein component</fullName>
        <shortName evidence="6">RNase P protein</shortName>
        <shortName evidence="6">RNaseP protein</shortName>
        <ecNumber evidence="6 7">3.1.26.5</ecNumber>
    </recommendedName>
    <alternativeName>
        <fullName evidence="6">Protein C5</fullName>
    </alternativeName>
</protein>
<comment type="function">
    <text evidence="6">RNaseP catalyzes the removal of the 5'-leader sequence from pre-tRNA to produce the mature 5'-terminus. It can also cleave other RNA substrates such as 4.5S RNA. The protein component plays an auxiliary but essential role in vivo by binding to the 5'-leader sequence and broadening the substrate specificity of the ribozyme.</text>
</comment>
<comment type="catalytic activity">
    <reaction evidence="6">
        <text>Endonucleolytic cleavage of RNA, removing 5'-extranucleotides from tRNA precursor.</text>
        <dbReference type="EC" id="3.1.26.5"/>
    </reaction>
</comment>
<gene>
    <name evidence="6 8" type="primary">rnpA</name>
    <name evidence="8" type="ORF">GB881_12900</name>
</gene>
<reference evidence="8 9" key="1">
    <citation type="submission" date="2019-10" db="EMBL/GenBank/DDBJ databases">
        <title>Georgenia wutianyii sp. nov. and Georgenia yuyongxinii sp. nov. isolated from plateau pika (Ochotona curzoniae) in the Qinghai-Tibet plateau of China.</title>
        <authorList>
            <person name="Tian Z."/>
        </authorList>
    </citation>
    <scope>NUCLEOTIDE SEQUENCE [LARGE SCALE GENOMIC DNA]</scope>
    <source>
        <strain evidence="8 9">JCM 19765</strain>
    </source>
</reference>
<comment type="similarity">
    <text evidence="6">Belongs to the RnpA family.</text>
</comment>
<dbReference type="GO" id="GO:0042781">
    <property type="term" value="F:3'-tRNA processing endoribonuclease activity"/>
    <property type="evidence" value="ECO:0007669"/>
    <property type="project" value="TreeGrafter"/>
</dbReference>
<dbReference type="SUPFAM" id="SSF54211">
    <property type="entry name" value="Ribosomal protein S5 domain 2-like"/>
    <property type="match status" value="1"/>
</dbReference>
<evidence type="ECO:0000313" key="9">
    <source>
        <dbReference type="Proteomes" id="UP000437709"/>
    </source>
</evidence>
<sequence>MLPPRHRMRRADQFSDAVRRGARSGARRLVVHLGAGRTDDLEPTSSRTDDAALVGFVVPKAVGNAVRRNEVKRRLRHLMAARAGDLPAGTHVVVRALPAAAGATSTELAADLDAALAGARRRAERTTAATRGRR</sequence>
<dbReference type="InterPro" id="IPR020568">
    <property type="entry name" value="Ribosomal_Su5_D2-typ_SF"/>
</dbReference>
<evidence type="ECO:0000256" key="2">
    <source>
        <dbReference type="ARBA" id="ARBA00022722"/>
    </source>
</evidence>
<comment type="caution">
    <text evidence="8">The sequence shown here is derived from an EMBL/GenBank/DDBJ whole genome shotgun (WGS) entry which is preliminary data.</text>
</comment>
<keyword evidence="3 6" id="KW-0255">Endonuclease</keyword>
<evidence type="ECO:0000313" key="8">
    <source>
        <dbReference type="EMBL" id="MPV37930.1"/>
    </source>
</evidence>
<name>A0A6N7EIM7_9MICO</name>
<dbReference type="AlphaFoldDB" id="A0A6N7EIM7"/>
<accession>A0A6N7EIM7</accession>
<keyword evidence="5 6" id="KW-0694">RNA-binding</keyword>
<keyword evidence="2 6" id="KW-0540">Nuclease</keyword>
<dbReference type="PANTHER" id="PTHR33992">
    <property type="entry name" value="RIBONUCLEASE P PROTEIN COMPONENT"/>
    <property type="match status" value="1"/>
</dbReference>
<keyword evidence="4 6" id="KW-0378">Hydrolase</keyword>
<dbReference type="InterPro" id="IPR014721">
    <property type="entry name" value="Ribsml_uS5_D2-typ_fold_subgr"/>
</dbReference>
<dbReference type="EMBL" id="WHPC01000055">
    <property type="protein sequence ID" value="MPV37930.1"/>
    <property type="molecule type" value="Genomic_DNA"/>
</dbReference>
<dbReference type="Proteomes" id="UP000437709">
    <property type="component" value="Unassembled WGS sequence"/>
</dbReference>
<evidence type="ECO:0000256" key="7">
    <source>
        <dbReference type="NCBIfam" id="TIGR00188"/>
    </source>
</evidence>
<keyword evidence="9" id="KW-1185">Reference proteome</keyword>
<dbReference type="HAMAP" id="MF_00227">
    <property type="entry name" value="RNase_P"/>
    <property type="match status" value="1"/>
</dbReference>
<keyword evidence="1 6" id="KW-0819">tRNA processing</keyword>
<evidence type="ECO:0000256" key="4">
    <source>
        <dbReference type="ARBA" id="ARBA00022801"/>
    </source>
</evidence>
<dbReference type="GO" id="GO:0001682">
    <property type="term" value="P:tRNA 5'-leader removal"/>
    <property type="evidence" value="ECO:0007669"/>
    <property type="project" value="UniProtKB-UniRule"/>
</dbReference>
<dbReference type="EC" id="3.1.26.5" evidence="6 7"/>
<dbReference type="RefSeq" id="WP_152194006.1">
    <property type="nucleotide sequence ID" value="NZ_VUKD01000001.1"/>
</dbReference>
<dbReference type="GO" id="GO:0004526">
    <property type="term" value="F:ribonuclease P activity"/>
    <property type="evidence" value="ECO:0007669"/>
    <property type="project" value="UniProtKB-UniRule"/>
</dbReference>
<dbReference type="GO" id="GO:0030677">
    <property type="term" value="C:ribonuclease P complex"/>
    <property type="evidence" value="ECO:0007669"/>
    <property type="project" value="TreeGrafter"/>
</dbReference>
<dbReference type="GO" id="GO:0000049">
    <property type="term" value="F:tRNA binding"/>
    <property type="evidence" value="ECO:0007669"/>
    <property type="project" value="UniProtKB-UniRule"/>
</dbReference>
<dbReference type="Gene3D" id="3.30.230.10">
    <property type="match status" value="1"/>
</dbReference>